<dbReference type="SUPFAM" id="SSF48452">
    <property type="entry name" value="TPR-like"/>
    <property type="match status" value="1"/>
</dbReference>
<gene>
    <name evidence="9" type="ORF">ACFFIP_04635</name>
</gene>
<dbReference type="InterPro" id="IPR011990">
    <property type="entry name" value="TPR-like_helical_dom_sf"/>
</dbReference>
<comment type="catalytic activity">
    <reaction evidence="1">
        <text>ATP + protein L-histidine = ADP + protein N-phospho-L-histidine.</text>
        <dbReference type="EC" id="2.7.13.3"/>
    </reaction>
</comment>
<dbReference type="Pfam" id="PF02518">
    <property type="entry name" value="HATPase_c"/>
    <property type="match status" value="1"/>
</dbReference>
<keyword evidence="6" id="KW-0175">Coiled coil</keyword>
<dbReference type="InterPro" id="IPR005467">
    <property type="entry name" value="His_kinase_dom"/>
</dbReference>
<evidence type="ECO:0000259" key="8">
    <source>
        <dbReference type="PROSITE" id="PS50109"/>
    </source>
</evidence>
<name>A0ABV6FQ18_9BACT</name>
<evidence type="ECO:0000256" key="2">
    <source>
        <dbReference type="ARBA" id="ARBA00012438"/>
    </source>
</evidence>
<keyword evidence="4" id="KW-0418">Kinase</keyword>
<dbReference type="Gene3D" id="1.10.287.130">
    <property type="match status" value="1"/>
</dbReference>
<dbReference type="InterPro" id="IPR036890">
    <property type="entry name" value="HATPase_C_sf"/>
</dbReference>
<dbReference type="PROSITE" id="PS50109">
    <property type="entry name" value="HIS_KIN"/>
    <property type="match status" value="1"/>
</dbReference>
<evidence type="ECO:0000313" key="9">
    <source>
        <dbReference type="EMBL" id="MFC0261959.1"/>
    </source>
</evidence>
<dbReference type="SMART" id="SM00028">
    <property type="entry name" value="TPR"/>
    <property type="match status" value="5"/>
</dbReference>
<dbReference type="Gene3D" id="1.25.40.10">
    <property type="entry name" value="Tetratricopeptide repeat domain"/>
    <property type="match status" value="2"/>
</dbReference>
<keyword evidence="5" id="KW-0802">TPR repeat</keyword>
<feature type="transmembrane region" description="Helical" evidence="7">
    <location>
        <begin position="356"/>
        <end position="376"/>
    </location>
</feature>
<accession>A0ABV6FQ18</accession>
<dbReference type="EMBL" id="JBHLWI010000009">
    <property type="protein sequence ID" value="MFC0261959.1"/>
    <property type="molecule type" value="Genomic_DNA"/>
</dbReference>
<dbReference type="Proteomes" id="UP001589797">
    <property type="component" value="Unassembled WGS sequence"/>
</dbReference>
<reference evidence="9 10" key="1">
    <citation type="submission" date="2024-09" db="EMBL/GenBank/DDBJ databases">
        <authorList>
            <person name="Sun Q."/>
            <person name="Mori K."/>
        </authorList>
    </citation>
    <scope>NUCLEOTIDE SEQUENCE [LARGE SCALE GENOMIC DNA]</scope>
    <source>
        <strain evidence="9 10">CCM 7650</strain>
    </source>
</reference>
<keyword evidence="7" id="KW-0472">Membrane</keyword>
<keyword evidence="10" id="KW-1185">Reference proteome</keyword>
<evidence type="ECO:0000256" key="3">
    <source>
        <dbReference type="ARBA" id="ARBA00022679"/>
    </source>
</evidence>
<dbReference type="PANTHER" id="PTHR43047">
    <property type="entry name" value="TWO-COMPONENT HISTIDINE PROTEIN KINASE"/>
    <property type="match status" value="1"/>
</dbReference>
<evidence type="ECO:0000256" key="7">
    <source>
        <dbReference type="SAM" id="Phobius"/>
    </source>
</evidence>
<feature type="repeat" description="TPR" evidence="5">
    <location>
        <begin position="238"/>
        <end position="271"/>
    </location>
</feature>
<dbReference type="PROSITE" id="PS50005">
    <property type="entry name" value="TPR"/>
    <property type="match status" value="3"/>
</dbReference>
<dbReference type="PANTHER" id="PTHR43047:SF72">
    <property type="entry name" value="OSMOSENSING HISTIDINE PROTEIN KINASE SLN1"/>
    <property type="match status" value="1"/>
</dbReference>
<evidence type="ECO:0000256" key="5">
    <source>
        <dbReference type="PROSITE-ProRule" id="PRU00339"/>
    </source>
</evidence>
<sequence length="655" mass="75209">MNRFLVFFLFLSLGLKAQTDLHLDSLKSKVEGLLGYEQVQVLNEITFLLREKDLTEAFHYGNQAEKLALSLKDSVAIGRAKGNLGWIYYRTGVWDKAFRYSRDAYLIAVKQKDDREIAMSLNNLGAIYYQQRNYPEAIKKFKESYEIGVQLNEPYVTIRSLNNIALNYSRSGELDSALYYANEALRQNTKSGSSYYTSFSKRVIGDVQLEKNQLDEAIETYENALSVVSHHRLESFEASIYHRLGKAYWLKGDSKKAIEILEQAKEIGMVNNFQDELLNTYKNLALVYESQGKIDLAFQNQMAFNRLQDLINERVDRDRLALISGMFEVEKTDAELRFLKSENALKEIEIKNFRTFSWLITIGVLILGGLLVWLFYLHQKAKAINIDLRLQQEKVNRQKLSLEKQSEELDRMNKLKDRLFSILGHDLKAPVAQLQGVLGLMHNQDLNKEEFDAISHVLKRNVDGLYVTLDNILSWSRSQMEGFKVHLSPVNYVETINQCLELLHHQAKIKDLTIHLEIIQGVKIWADQDLLQIVIRNLISNAIKFSSKGSIVRIFAKEEANNMILTIQDFGVGMTQEKLEKIKNDKFSLLESSRGTENEKGTGIGINLCKEFVDLMGGQISFESERNKGTLVSLTFKKVQVISDMPTPHRREAMV</sequence>
<dbReference type="PRINTS" id="PR00344">
    <property type="entry name" value="BCTRLSENSOR"/>
</dbReference>
<organism evidence="9 10">
    <name type="scientific">Fontibacter flavus</name>
    <dbReference type="NCBI Taxonomy" id="654838"/>
    <lineage>
        <taxon>Bacteria</taxon>
        <taxon>Pseudomonadati</taxon>
        <taxon>Bacteroidota</taxon>
        <taxon>Cytophagia</taxon>
        <taxon>Cytophagales</taxon>
        <taxon>Cyclobacteriaceae</taxon>
        <taxon>Fontibacter</taxon>
    </lineage>
</organism>
<dbReference type="SUPFAM" id="SSF47384">
    <property type="entry name" value="Homodimeric domain of signal transducing histidine kinase"/>
    <property type="match status" value="1"/>
</dbReference>
<feature type="repeat" description="TPR" evidence="5">
    <location>
        <begin position="198"/>
        <end position="231"/>
    </location>
</feature>
<evidence type="ECO:0000256" key="1">
    <source>
        <dbReference type="ARBA" id="ARBA00000085"/>
    </source>
</evidence>
<dbReference type="Pfam" id="PF13424">
    <property type="entry name" value="TPR_12"/>
    <property type="match status" value="2"/>
</dbReference>
<dbReference type="InterPro" id="IPR004358">
    <property type="entry name" value="Sig_transdc_His_kin-like_C"/>
</dbReference>
<feature type="coiled-coil region" evidence="6">
    <location>
        <begin position="388"/>
        <end position="415"/>
    </location>
</feature>
<evidence type="ECO:0000313" key="10">
    <source>
        <dbReference type="Proteomes" id="UP001589797"/>
    </source>
</evidence>
<proteinExistence type="predicted"/>
<comment type="caution">
    <text evidence="9">The sequence shown here is derived from an EMBL/GenBank/DDBJ whole genome shotgun (WGS) entry which is preliminary data.</text>
</comment>
<dbReference type="SMART" id="SM00387">
    <property type="entry name" value="HATPase_c"/>
    <property type="match status" value="1"/>
</dbReference>
<feature type="repeat" description="TPR" evidence="5">
    <location>
        <begin position="118"/>
        <end position="151"/>
    </location>
</feature>
<evidence type="ECO:0000256" key="4">
    <source>
        <dbReference type="ARBA" id="ARBA00022777"/>
    </source>
</evidence>
<dbReference type="EC" id="2.7.13.3" evidence="2"/>
<keyword evidence="7" id="KW-0812">Transmembrane</keyword>
<dbReference type="RefSeq" id="WP_382386403.1">
    <property type="nucleotide sequence ID" value="NZ_JBHLWI010000009.1"/>
</dbReference>
<keyword evidence="3" id="KW-0808">Transferase</keyword>
<feature type="domain" description="Histidine kinase" evidence="8">
    <location>
        <begin position="422"/>
        <end position="640"/>
    </location>
</feature>
<dbReference type="SUPFAM" id="SSF55874">
    <property type="entry name" value="ATPase domain of HSP90 chaperone/DNA topoisomerase II/histidine kinase"/>
    <property type="match status" value="1"/>
</dbReference>
<dbReference type="Gene3D" id="3.30.565.10">
    <property type="entry name" value="Histidine kinase-like ATPase, C-terminal domain"/>
    <property type="match status" value="1"/>
</dbReference>
<dbReference type="Pfam" id="PF13181">
    <property type="entry name" value="TPR_8"/>
    <property type="match status" value="1"/>
</dbReference>
<keyword evidence="7" id="KW-1133">Transmembrane helix</keyword>
<evidence type="ECO:0000256" key="6">
    <source>
        <dbReference type="SAM" id="Coils"/>
    </source>
</evidence>
<dbReference type="InterPro" id="IPR036097">
    <property type="entry name" value="HisK_dim/P_sf"/>
</dbReference>
<dbReference type="InterPro" id="IPR019734">
    <property type="entry name" value="TPR_rpt"/>
</dbReference>
<dbReference type="InterPro" id="IPR003594">
    <property type="entry name" value="HATPase_dom"/>
</dbReference>
<protein>
    <recommendedName>
        <fullName evidence="2">histidine kinase</fullName>
        <ecNumber evidence="2">2.7.13.3</ecNumber>
    </recommendedName>
</protein>